<dbReference type="EC" id="2.7.13.3" evidence="2"/>
<dbReference type="SUPFAM" id="SSF55874">
    <property type="entry name" value="ATPase domain of HSP90 chaperone/DNA topoisomerase II/histidine kinase"/>
    <property type="match status" value="1"/>
</dbReference>
<feature type="transmembrane region" description="Helical" evidence="7">
    <location>
        <begin position="178"/>
        <end position="198"/>
    </location>
</feature>
<feature type="domain" description="PAC" evidence="11">
    <location>
        <begin position="304"/>
        <end position="358"/>
    </location>
</feature>
<feature type="modified residue" description="4-aspartylphosphate" evidence="5">
    <location>
        <position position="664"/>
    </location>
</feature>
<dbReference type="PANTHER" id="PTHR45339">
    <property type="entry name" value="HYBRID SIGNAL TRANSDUCTION HISTIDINE KINASE J"/>
    <property type="match status" value="1"/>
</dbReference>
<dbReference type="InterPro" id="IPR005467">
    <property type="entry name" value="His_kinase_dom"/>
</dbReference>
<dbReference type="InterPro" id="IPR036097">
    <property type="entry name" value="HisK_dim/P_sf"/>
</dbReference>
<keyword evidence="4" id="KW-0902">Two-component regulatory system</keyword>
<evidence type="ECO:0000259" key="8">
    <source>
        <dbReference type="PROSITE" id="PS50109"/>
    </source>
</evidence>
<evidence type="ECO:0000256" key="5">
    <source>
        <dbReference type="PROSITE-ProRule" id="PRU00169"/>
    </source>
</evidence>
<dbReference type="SMART" id="SM00091">
    <property type="entry name" value="PAS"/>
    <property type="match status" value="1"/>
</dbReference>
<dbReference type="Gene3D" id="3.30.450.20">
    <property type="entry name" value="PAS domain"/>
    <property type="match status" value="1"/>
</dbReference>
<evidence type="ECO:0000256" key="7">
    <source>
        <dbReference type="SAM" id="Phobius"/>
    </source>
</evidence>
<dbReference type="SMART" id="SM00387">
    <property type="entry name" value="HATPase_c"/>
    <property type="match status" value="1"/>
</dbReference>
<evidence type="ECO:0000256" key="2">
    <source>
        <dbReference type="ARBA" id="ARBA00012438"/>
    </source>
</evidence>
<organism evidence="12 13">
    <name type="scientific">Cypionkella sinensis</name>
    <dbReference type="NCBI Taxonomy" id="1756043"/>
    <lineage>
        <taxon>Bacteria</taxon>
        <taxon>Pseudomonadati</taxon>
        <taxon>Pseudomonadota</taxon>
        <taxon>Alphaproteobacteria</taxon>
        <taxon>Rhodobacterales</taxon>
        <taxon>Paracoccaceae</taxon>
        <taxon>Cypionkella</taxon>
    </lineage>
</organism>
<dbReference type="SUPFAM" id="SSF52172">
    <property type="entry name" value="CheY-like"/>
    <property type="match status" value="1"/>
</dbReference>
<feature type="transmembrane region" description="Helical" evidence="7">
    <location>
        <begin position="151"/>
        <end position="166"/>
    </location>
</feature>
<dbReference type="InterPro" id="IPR011006">
    <property type="entry name" value="CheY-like_superfamily"/>
</dbReference>
<sequence length="778" mass="83927">MNPAISHEIGQFTARNSKDGLFLRYARGRARGFLMRQTMTVVGALSIAALSSLWLGGVAAGLALVGEVIDCSVLYAISRRFSQPHVPKAARVFAALSGLLQAMTIAACVMICWRLIPLQGARFFAAAFLMSASINAGLVRRYFPFGTSLRLAVYGATCLAMLLSDMRSDAYQLHAESWFLFISVLIMAYTATLFVRAVERGQTERLRFEQALLQESVALDSARIAAADAAHKAERLALVAQHATDSIVFTAPDGRIEWVNEGFTRVTGYSFDEAVGQDPGALLNSDETSAEALAALSDAREKCKPVRLEIQNRTRSGRVIWVDVSMSPVLGPDGKPSLFIAVERDITEAKAHAAELAQARIAAEAAARAKSQFLATMSHEIRTPMNGVIGVAELLEETPLDPVQRHYVSTVVDSSRALLTIINDVLDLSKLQAGKFDLVNEPFSIHEGVARALDLLRPTALKKAITLHADLPDMQHLHLGDAGRLRQILLNLLGNAVKFTASGSVKVSAVVRPEGLHDEIRIAIADSGIGIAPDRIGHVFDSFAQADTTISRQFGGTGLGLTISRLLAQQMGGDIEVESELGVGSVFTVVLRLLRAPDSAVTVAKVQRAPQTNLRLLVAEDNRTNMLVTRKLLERSVATIAEAENGKLAVASYMRAPPDLVLMDVSMPEMHGQDATRAIRRFEAEHSLPRCPIVALTAYAAAEEADLCLAAGMDAVLTKPLIRAELYALLERTAAARDRFDAAPLHAVDRSAKGEQPWSILPHASGTTNGKSTRSSAR</sequence>
<dbReference type="PROSITE" id="PS50113">
    <property type="entry name" value="PAC"/>
    <property type="match status" value="1"/>
</dbReference>
<dbReference type="Pfam" id="PF00072">
    <property type="entry name" value="Response_reg"/>
    <property type="match status" value="1"/>
</dbReference>
<dbReference type="NCBIfam" id="TIGR00229">
    <property type="entry name" value="sensory_box"/>
    <property type="match status" value="1"/>
</dbReference>
<feature type="compositionally biased region" description="Polar residues" evidence="6">
    <location>
        <begin position="765"/>
        <end position="778"/>
    </location>
</feature>
<dbReference type="Proteomes" id="UP001595547">
    <property type="component" value="Unassembled WGS sequence"/>
</dbReference>
<evidence type="ECO:0000256" key="6">
    <source>
        <dbReference type="SAM" id="MobiDB-lite"/>
    </source>
</evidence>
<keyword evidence="7" id="KW-0472">Membrane</keyword>
<proteinExistence type="predicted"/>
<feature type="domain" description="PAS" evidence="10">
    <location>
        <begin position="232"/>
        <end position="277"/>
    </location>
</feature>
<comment type="catalytic activity">
    <reaction evidence="1">
        <text>ATP + protein L-histidine = ADP + protein N-phospho-L-histidine.</text>
        <dbReference type="EC" id="2.7.13.3"/>
    </reaction>
</comment>
<dbReference type="PROSITE" id="PS50110">
    <property type="entry name" value="RESPONSE_REGULATORY"/>
    <property type="match status" value="1"/>
</dbReference>
<dbReference type="InterPro" id="IPR000700">
    <property type="entry name" value="PAS-assoc_C"/>
</dbReference>
<feature type="transmembrane region" description="Helical" evidence="7">
    <location>
        <begin position="89"/>
        <end position="116"/>
    </location>
</feature>
<keyword evidence="7" id="KW-0812">Transmembrane</keyword>
<feature type="region of interest" description="Disordered" evidence="6">
    <location>
        <begin position="753"/>
        <end position="778"/>
    </location>
</feature>
<keyword evidence="13" id="KW-1185">Reference proteome</keyword>
<dbReference type="EMBL" id="JBHRTO010000001">
    <property type="protein sequence ID" value="MFC3182049.1"/>
    <property type="molecule type" value="Genomic_DNA"/>
</dbReference>
<feature type="domain" description="Response regulatory" evidence="9">
    <location>
        <begin position="615"/>
        <end position="734"/>
    </location>
</feature>
<evidence type="ECO:0000256" key="1">
    <source>
        <dbReference type="ARBA" id="ARBA00000085"/>
    </source>
</evidence>
<evidence type="ECO:0000256" key="4">
    <source>
        <dbReference type="ARBA" id="ARBA00023012"/>
    </source>
</evidence>
<evidence type="ECO:0000259" key="9">
    <source>
        <dbReference type="PROSITE" id="PS50110"/>
    </source>
</evidence>
<evidence type="ECO:0000256" key="3">
    <source>
        <dbReference type="ARBA" id="ARBA00022553"/>
    </source>
</evidence>
<accession>A0ABV7J596</accession>
<dbReference type="InterPro" id="IPR000014">
    <property type="entry name" value="PAS"/>
</dbReference>
<dbReference type="Gene3D" id="3.40.50.2300">
    <property type="match status" value="1"/>
</dbReference>
<dbReference type="CDD" id="cd16922">
    <property type="entry name" value="HATPase_EvgS-ArcB-TorS-like"/>
    <property type="match status" value="1"/>
</dbReference>
<dbReference type="PANTHER" id="PTHR45339:SF1">
    <property type="entry name" value="HYBRID SIGNAL TRANSDUCTION HISTIDINE KINASE J"/>
    <property type="match status" value="1"/>
</dbReference>
<dbReference type="PROSITE" id="PS50112">
    <property type="entry name" value="PAS"/>
    <property type="match status" value="1"/>
</dbReference>
<dbReference type="SMART" id="SM00086">
    <property type="entry name" value="PAC"/>
    <property type="match status" value="1"/>
</dbReference>
<dbReference type="InterPro" id="IPR035965">
    <property type="entry name" value="PAS-like_dom_sf"/>
</dbReference>
<dbReference type="Gene3D" id="3.30.565.10">
    <property type="entry name" value="Histidine kinase-like ATPase, C-terminal domain"/>
    <property type="match status" value="1"/>
</dbReference>
<feature type="domain" description="Histidine kinase" evidence="8">
    <location>
        <begin position="376"/>
        <end position="595"/>
    </location>
</feature>
<dbReference type="RefSeq" id="WP_380073630.1">
    <property type="nucleotide sequence ID" value="NZ_JBHRTO010000001.1"/>
</dbReference>
<feature type="transmembrane region" description="Helical" evidence="7">
    <location>
        <begin position="122"/>
        <end position="139"/>
    </location>
</feature>
<dbReference type="InterPro" id="IPR004358">
    <property type="entry name" value="Sig_transdc_His_kin-like_C"/>
</dbReference>
<dbReference type="PROSITE" id="PS50109">
    <property type="entry name" value="HIS_KIN"/>
    <property type="match status" value="1"/>
</dbReference>
<dbReference type="SUPFAM" id="SSF47384">
    <property type="entry name" value="Homodimeric domain of signal transducing histidine kinase"/>
    <property type="match status" value="1"/>
</dbReference>
<keyword evidence="12" id="KW-0547">Nucleotide-binding</keyword>
<dbReference type="InterPro" id="IPR003594">
    <property type="entry name" value="HATPase_dom"/>
</dbReference>
<dbReference type="Pfam" id="PF00512">
    <property type="entry name" value="HisKA"/>
    <property type="match status" value="1"/>
</dbReference>
<dbReference type="CDD" id="cd17546">
    <property type="entry name" value="REC_hyHK_CKI1_RcsC-like"/>
    <property type="match status" value="1"/>
</dbReference>
<dbReference type="GO" id="GO:0005524">
    <property type="term" value="F:ATP binding"/>
    <property type="evidence" value="ECO:0007669"/>
    <property type="project" value="UniProtKB-KW"/>
</dbReference>
<dbReference type="SMART" id="SM00448">
    <property type="entry name" value="REC"/>
    <property type="match status" value="1"/>
</dbReference>
<name>A0ABV7J596_9RHOB</name>
<dbReference type="InterPro" id="IPR001610">
    <property type="entry name" value="PAC"/>
</dbReference>
<evidence type="ECO:0000313" key="12">
    <source>
        <dbReference type="EMBL" id="MFC3182049.1"/>
    </source>
</evidence>
<keyword evidence="7" id="KW-1133">Transmembrane helix</keyword>
<keyword evidence="12" id="KW-0067">ATP-binding</keyword>
<protein>
    <recommendedName>
        <fullName evidence="2">histidine kinase</fullName>
        <ecNumber evidence="2">2.7.13.3</ecNumber>
    </recommendedName>
</protein>
<dbReference type="SUPFAM" id="SSF55785">
    <property type="entry name" value="PYP-like sensor domain (PAS domain)"/>
    <property type="match status" value="1"/>
</dbReference>
<dbReference type="CDD" id="cd00082">
    <property type="entry name" value="HisKA"/>
    <property type="match status" value="1"/>
</dbReference>
<evidence type="ECO:0000313" key="13">
    <source>
        <dbReference type="Proteomes" id="UP001595547"/>
    </source>
</evidence>
<dbReference type="InterPro" id="IPR001789">
    <property type="entry name" value="Sig_transdc_resp-reg_receiver"/>
</dbReference>
<keyword evidence="3 5" id="KW-0597">Phosphoprotein</keyword>
<dbReference type="Gene3D" id="1.10.287.130">
    <property type="match status" value="1"/>
</dbReference>
<evidence type="ECO:0000259" key="10">
    <source>
        <dbReference type="PROSITE" id="PS50112"/>
    </source>
</evidence>
<dbReference type="InterPro" id="IPR036890">
    <property type="entry name" value="HATPase_C_sf"/>
</dbReference>
<evidence type="ECO:0000259" key="11">
    <source>
        <dbReference type="PROSITE" id="PS50113"/>
    </source>
</evidence>
<dbReference type="CDD" id="cd00130">
    <property type="entry name" value="PAS"/>
    <property type="match status" value="1"/>
</dbReference>
<reference evidence="13" key="1">
    <citation type="journal article" date="2019" name="Int. J. Syst. Evol. Microbiol.">
        <title>The Global Catalogue of Microorganisms (GCM) 10K type strain sequencing project: providing services to taxonomists for standard genome sequencing and annotation.</title>
        <authorList>
            <consortium name="The Broad Institute Genomics Platform"/>
            <consortium name="The Broad Institute Genome Sequencing Center for Infectious Disease"/>
            <person name="Wu L."/>
            <person name="Ma J."/>
        </authorList>
    </citation>
    <scope>NUCLEOTIDE SEQUENCE [LARGE SCALE GENOMIC DNA]</scope>
    <source>
        <strain evidence="13">KCTC 52039</strain>
    </source>
</reference>
<dbReference type="Pfam" id="PF02518">
    <property type="entry name" value="HATPase_c"/>
    <property type="match status" value="1"/>
</dbReference>
<comment type="caution">
    <text evidence="12">The sequence shown here is derived from an EMBL/GenBank/DDBJ whole genome shotgun (WGS) entry which is preliminary data.</text>
</comment>
<gene>
    <name evidence="12" type="ORF">ACFOGH_13685</name>
</gene>
<dbReference type="PRINTS" id="PR00344">
    <property type="entry name" value="BCTRLSENSOR"/>
</dbReference>
<dbReference type="Pfam" id="PF13426">
    <property type="entry name" value="PAS_9"/>
    <property type="match status" value="1"/>
</dbReference>
<dbReference type="SMART" id="SM00388">
    <property type="entry name" value="HisKA"/>
    <property type="match status" value="1"/>
</dbReference>
<dbReference type="InterPro" id="IPR003661">
    <property type="entry name" value="HisK_dim/P_dom"/>
</dbReference>